<keyword evidence="3 5" id="KW-0808">Transferase</keyword>
<dbReference type="Gene3D" id="3.90.550.10">
    <property type="entry name" value="Spore Coat Polysaccharide Biosynthesis Protein SpsA, Chain A"/>
    <property type="match status" value="1"/>
</dbReference>
<dbReference type="PANTHER" id="PTHR43179:SF12">
    <property type="entry name" value="GALACTOFURANOSYLTRANSFERASE GLFT2"/>
    <property type="match status" value="1"/>
</dbReference>
<name>A0ABU3CGF0_9FLAO</name>
<gene>
    <name evidence="5" type="ORF">RM545_01305</name>
</gene>
<keyword evidence="6" id="KW-1185">Reference proteome</keyword>
<proteinExistence type="inferred from homology"/>
<feature type="domain" description="Glycosyltransferase 2-like" evidence="4">
    <location>
        <begin position="6"/>
        <end position="121"/>
    </location>
</feature>
<dbReference type="EC" id="2.4.-.-" evidence="5"/>
<comment type="similarity">
    <text evidence="1">Belongs to the glycosyltransferase 2 family.</text>
</comment>
<sequence length="314" mass="36711">MNKVYVIVVTYNGMKWIEECLNSILNSSVPVIPLVIDNFSTDDTVTFVKTKFPNLILWEQNENLGFGKANNLGMSYALKQNADFVFLLNQDAFLEKNTLKKLIQVASKNLDYGILSPIQLDYSGKRLEKYFLKFIADDISTTFYSDFVLKKEINEVYKINFIQAAAWLLPLKTLKIIGGFDPIFYHYGEDNNYCQRLHYHNLKIGIVPDTFVRHDSSNPLNSDLKLFTERYFKNYKKNFCNKYANINISFVDREMLKAKKIIFNKSLKSFFKLNIINARGYLKQLKILNVTTREIERSRKLNIQRGPNYLDFNI</sequence>
<evidence type="ECO:0000313" key="5">
    <source>
        <dbReference type="EMBL" id="MDT0645312.1"/>
    </source>
</evidence>
<dbReference type="Proteomes" id="UP001245285">
    <property type="component" value="Unassembled WGS sequence"/>
</dbReference>
<dbReference type="SUPFAM" id="SSF53448">
    <property type="entry name" value="Nucleotide-diphospho-sugar transferases"/>
    <property type="match status" value="1"/>
</dbReference>
<dbReference type="Pfam" id="PF00535">
    <property type="entry name" value="Glycos_transf_2"/>
    <property type="match status" value="1"/>
</dbReference>
<dbReference type="GO" id="GO:0016757">
    <property type="term" value="F:glycosyltransferase activity"/>
    <property type="evidence" value="ECO:0007669"/>
    <property type="project" value="UniProtKB-KW"/>
</dbReference>
<organism evidence="5 6">
    <name type="scientific">Autumnicola lenta</name>
    <dbReference type="NCBI Taxonomy" id="3075593"/>
    <lineage>
        <taxon>Bacteria</taxon>
        <taxon>Pseudomonadati</taxon>
        <taxon>Bacteroidota</taxon>
        <taxon>Flavobacteriia</taxon>
        <taxon>Flavobacteriales</taxon>
        <taxon>Flavobacteriaceae</taxon>
        <taxon>Autumnicola</taxon>
    </lineage>
</organism>
<dbReference type="EMBL" id="JAVRHO010000002">
    <property type="protein sequence ID" value="MDT0645312.1"/>
    <property type="molecule type" value="Genomic_DNA"/>
</dbReference>
<dbReference type="RefSeq" id="WP_311493462.1">
    <property type="nucleotide sequence ID" value="NZ_JAVRHO010000002.1"/>
</dbReference>
<evidence type="ECO:0000313" key="6">
    <source>
        <dbReference type="Proteomes" id="UP001245285"/>
    </source>
</evidence>
<evidence type="ECO:0000256" key="3">
    <source>
        <dbReference type="ARBA" id="ARBA00022679"/>
    </source>
</evidence>
<dbReference type="PANTHER" id="PTHR43179">
    <property type="entry name" value="RHAMNOSYLTRANSFERASE WBBL"/>
    <property type="match status" value="1"/>
</dbReference>
<dbReference type="InterPro" id="IPR029044">
    <property type="entry name" value="Nucleotide-diphossugar_trans"/>
</dbReference>
<accession>A0ABU3CGF0</accession>
<protein>
    <submittedName>
        <fullName evidence="5">Glycosyltransferase family 2 protein</fullName>
        <ecNumber evidence="5">2.4.-.-</ecNumber>
    </submittedName>
</protein>
<reference evidence="5 6" key="1">
    <citation type="submission" date="2023-09" db="EMBL/GenBank/DDBJ databases">
        <authorList>
            <person name="Rey-Velasco X."/>
        </authorList>
    </citation>
    <scope>NUCLEOTIDE SEQUENCE [LARGE SCALE GENOMIC DNA]</scope>
    <source>
        <strain evidence="5 6">F260</strain>
    </source>
</reference>
<evidence type="ECO:0000259" key="4">
    <source>
        <dbReference type="Pfam" id="PF00535"/>
    </source>
</evidence>
<evidence type="ECO:0000256" key="2">
    <source>
        <dbReference type="ARBA" id="ARBA00022676"/>
    </source>
</evidence>
<keyword evidence="2 5" id="KW-0328">Glycosyltransferase</keyword>
<comment type="caution">
    <text evidence="5">The sequence shown here is derived from an EMBL/GenBank/DDBJ whole genome shotgun (WGS) entry which is preliminary data.</text>
</comment>
<evidence type="ECO:0000256" key="1">
    <source>
        <dbReference type="ARBA" id="ARBA00006739"/>
    </source>
</evidence>
<dbReference type="InterPro" id="IPR001173">
    <property type="entry name" value="Glyco_trans_2-like"/>
</dbReference>